<evidence type="ECO:0000256" key="5">
    <source>
        <dbReference type="ARBA" id="ARBA00022490"/>
    </source>
</evidence>
<feature type="active site" description="Proton donor" evidence="11 12">
    <location>
        <position position="205"/>
    </location>
</feature>
<comment type="cofactor">
    <cofactor evidence="14">
        <name>Mg(2+)</name>
        <dbReference type="ChEBI" id="CHEBI:18420"/>
    </cofactor>
    <text evidence="14">Mg(2+) is required for catalysis and for stabilizing the dimer.</text>
</comment>
<dbReference type="UniPathway" id="UPA00109">
    <property type="reaction ID" value="UER00187"/>
</dbReference>
<dbReference type="PRINTS" id="PR00148">
    <property type="entry name" value="ENOLASE"/>
</dbReference>
<feature type="binding site" evidence="11">
    <location>
        <position position="386"/>
    </location>
    <ligand>
        <name>(2R)-2-phosphoglycerate</name>
        <dbReference type="ChEBI" id="CHEBI:58289"/>
    </ligand>
</feature>
<evidence type="ECO:0000256" key="9">
    <source>
        <dbReference type="ARBA" id="ARBA00023152"/>
    </source>
</evidence>
<dbReference type="GO" id="GO:0000287">
    <property type="term" value="F:magnesium ion binding"/>
    <property type="evidence" value="ECO:0007669"/>
    <property type="project" value="UniProtKB-UniRule"/>
</dbReference>
<feature type="binding site" evidence="13">
    <location>
        <position position="386"/>
    </location>
    <ligand>
        <name>substrate</name>
    </ligand>
</feature>
<comment type="similarity">
    <text evidence="2 11">Belongs to the enolase family.</text>
</comment>
<evidence type="ECO:0000313" key="17">
    <source>
        <dbReference type="EMBL" id="QNV37383.1"/>
    </source>
</evidence>
<sequence>MAVITAVHARQILDSRGNPTVEVEVLLEDGAFGRAAVPSGASTGEWEAVERRDGDKKVYLGKGVQGAVTAVIEEIAEEIIGIDATDQRAVDSAMIKLDGTDNKGKLGANAILGVSMAVAKAAAESADLPLYKYLGGPNAHVLPVPMMNILNGGSHADSNVDIQEFMIAPIGFDTYSRALQAGVEVYHALKSVLHDRGLATGLGDEGGFAPNLESNAAALDLIIEAIKKAGYKPGEEIALALDVASSEFFENGSYTFEGQKKSAEEMSAYYADLVANYPLVSIEDPLDENDWDGYKKLTAEIGDKVQIVGDDFFVTNPERLAKGIENDSANALLVKVNQIGSLTETFDAMELAQRNDYRCMVSHRSGETEDVTIADLAVATNAGQIKTGAPARSERVAKYNQLLRIEEELGEAAQYAGASAFPRFKK</sequence>
<dbReference type="PANTHER" id="PTHR11902">
    <property type="entry name" value="ENOLASE"/>
    <property type="match status" value="1"/>
</dbReference>
<evidence type="ECO:0000256" key="10">
    <source>
        <dbReference type="ARBA" id="ARBA00023239"/>
    </source>
</evidence>
<keyword evidence="6 11" id="KW-0964">Secreted</keyword>
<dbReference type="InterPro" id="IPR020809">
    <property type="entry name" value="Enolase_CS"/>
</dbReference>
<dbReference type="Gene3D" id="3.30.390.10">
    <property type="entry name" value="Enolase-like, N-terminal domain"/>
    <property type="match status" value="1"/>
</dbReference>
<dbReference type="Gene3D" id="3.20.20.120">
    <property type="entry name" value="Enolase-like C-terminal domain"/>
    <property type="match status" value="1"/>
</dbReference>
<evidence type="ECO:0000313" key="18">
    <source>
        <dbReference type="Proteomes" id="UP000516404"/>
    </source>
</evidence>
<evidence type="ECO:0000256" key="6">
    <source>
        <dbReference type="ARBA" id="ARBA00022525"/>
    </source>
</evidence>
<keyword evidence="7 11" id="KW-0479">Metal-binding</keyword>
<dbReference type="SUPFAM" id="SSF54826">
    <property type="entry name" value="Enolase N-terminal domain-like"/>
    <property type="match status" value="1"/>
</dbReference>
<keyword evidence="10 11" id="KW-0456">Lyase</keyword>
<feature type="binding site" evidence="11">
    <location>
        <position position="364"/>
    </location>
    <ligand>
        <name>(2R)-2-phosphoglycerate</name>
        <dbReference type="ChEBI" id="CHEBI:58289"/>
    </ligand>
</feature>
<feature type="binding site" evidence="13">
    <location>
        <position position="283"/>
    </location>
    <ligand>
        <name>substrate</name>
    </ligand>
</feature>
<dbReference type="PIRSF" id="PIRSF001400">
    <property type="entry name" value="Enolase"/>
    <property type="match status" value="1"/>
</dbReference>
<keyword evidence="9 11" id="KW-0324">Glycolysis</keyword>
<evidence type="ECO:0000256" key="14">
    <source>
        <dbReference type="PIRSR" id="PIRSR001400-3"/>
    </source>
</evidence>
<keyword evidence="18" id="KW-1185">Reference proteome</keyword>
<dbReference type="Pfam" id="PF03952">
    <property type="entry name" value="Enolase_N"/>
    <property type="match status" value="1"/>
</dbReference>
<dbReference type="Pfam" id="PF00113">
    <property type="entry name" value="Enolase_C"/>
    <property type="match status" value="1"/>
</dbReference>
<feature type="domain" description="Enolase N-terminal" evidence="16">
    <location>
        <begin position="4"/>
        <end position="134"/>
    </location>
</feature>
<dbReference type="InterPro" id="IPR000941">
    <property type="entry name" value="Enolase"/>
</dbReference>
<dbReference type="GO" id="GO:0000015">
    <property type="term" value="C:phosphopyruvate hydratase complex"/>
    <property type="evidence" value="ECO:0007669"/>
    <property type="project" value="InterPro"/>
</dbReference>
<evidence type="ECO:0000259" key="15">
    <source>
        <dbReference type="SMART" id="SM01192"/>
    </source>
</evidence>
<feature type="binding site" evidence="11">
    <location>
        <position position="335"/>
    </location>
    <ligand>
        <name>(2R)-2-phosphoglycerate</name>
        <dbReference type="ChEBI" id="CHEBI:58289"/>
    </ligand>
</feature>
<comment type="pathway">
    <text evidence="1 11">Carbohydrate degradation; glycolysis; pyruvate from D-glyceraldehyde 3-phosphate: step 4/5.</text>
</comment>
<dbReference type="GO" id="GO:0009986">
    <property type="term" value="C:cell surface"/>
    <property type="evidence" value="ECO:0007669"/>
    <property type="project" value="UniProtKB-SubCell"/>
</dbReference>
<dbReference type="NCBIfam" id="TIGR01060">
    <property type="entry name" value="eno"/>
    <property type="match status" value="1"/>
</dbReference>
<comment type="subcellular location">
    <subcellularLocation>
        <location evidence="11">Cytoplasm</location>
    </subcellularLocation>
    <subcellularLocation>
        <location evidence="11">Secreted</location>
    </subcellularLocation>
    <subcellularLocation>
        <location evidence="11">Cell surface</location>
    </subcellularLocation>
    <text evidence="11">Fractions of enolase are present in both the cytoplasm and on the cell surface.</text>
</comment>
<evidence type="ECO:0000256" key="2">
    <source>
        <dbReference type="ARBA" id="ARBA00009604"/>
    </source>
</evidence>
<feature type="binding site" evidence="13">
    <location>
        <position position="164"/>
    </location>
    <ligand>
        <name>substrate</name>
    </ligand>
</feature>
<evidence type="ECO:0000256" key="12">
    <source>
        <dbReference type="PIRSR" id="PIRSR001400-1"/>
    </source>
</evidence>
<reference evidence="17 18" key="1">
    <citation type="submission" date="2020-09" db="EMBL/GenBank/DDBJ databases">
        <title>Investigation of environmental microbes.</title>
        <authorList>
            <person name="Ou Y."/>
            <person name="Kang Q."/>
        </authorList>
    </citation>
    <scope>NUCLEOTIDE SEQUENCE [LARGE SCALE GENOMIC DNA]</scope>
    <source>
        <strain evidence="17 18">KJZ-14</strain>
    </source>
</reference>
<dbReference type="PROSITE" id="PS00164">
    <property type="entry name" value="ENOLASE"/>
    <property type="match status" value="1"/>
</dbReference>
<dbReference type="GO" id="GO:0005576">
    <property type="term" value="C:extracellular region"/>
    <property type="evidence" value="ECO:0007669"/>
    <property type="project" value="UniProtKB-SubCell"/>
</dbReference>
<dbReference type="AlphaFoldDB" id="A0A7H2BCI7"/>
<proteinExistence type="inferred from homology"/>
<keyword evidence="17" id="KW-0670">Pyruvate</keyword>
<dbReference type="EC" id="4.2.1.11" evidence="3 11"/>
<feature type="binding site" evidence="13">
    <location>
        <position position="310"/>
    </location>
    <ligand>
        <name>substrate</name>
    </ligand>
</feature>
<evidence type="ECO:0000259" key="16">
    <source>
        <dbReference type="SMART" id="SM01193"/>
    </source>
</evidence>
<feature type="binding site" evidence="11">
    <location>
        <position position="365"/>
    </location>
    <ligand>
        <name>(2R)-2-phosphoglycerate</name>
        <dbReference type="ChEBI" id="CHEBI:58289"/>
    </ligand>
</feature>
<feature type="binding site" evidence="13">
    <location>
        <position position="155"/>
    </location>
    <ligand>
        <name>substrate</name>
    </ligand>
</feature>
<evidence type="ECO:0000256" key="3">
    <source>
        <dbReference type="ARBA" id="ARBA00012058"/>
    </source>
</evidence>
<feature type="active site" description="Proton acceptor" evidence="11 12">
    <location>
        <position position="335"/>
    </location>
</feature>
<dbReference type="InterPro" id="IPR020811">
    <property type="entry name" value="Enolase_N"/>
</dbReference>
<dbReference type="GO" id="GO:0006096">
    <property type="term" value="P:glycolytic process"/>
    <property type="evidence" value="ECO:0007669"/>
    <property type="project" value="UniProtKB-UniRule"/>
</dbReference>
<keyword evidence="5 11" id="KW-0963">Cytoplasm</keyword>
<dbReference type="GO" id="GO:0004634">
    <property type="term" value="F:phosphopyruvate hydratase activity"/>
    <property type="evidence" value="ECO:0007669"/>
    <property type="project" value="UniProtKB-UniRule"/>
</dbReference>
<comment type="catalytic activity">
    <reaction evidence="11">
        <text>(2R)-2-phosphoglycerate = phosphoenolpyruvate + H2O</text>
        <dbReference type="Rhea" id="RHEA:10164"/>
        <dbReference type="ChEBI" id="CHEBI:15377"/>
        <dbReference type="ChEBI" id="CHEBI:58289"/>
        <dbReference type="ChEBI" id="CHEBI:58702"/>
        <dbReference type="EC" id="4.2.1.11"/>
    </reaction>
</comment>
<evidence type="ECO:0000256" key="1">
    <source>
        <dbReference type="ARBA" id="ARBA00005031"/>
    </source>
</evidence>
<comment type="function">
    <text evidence="11">Catalyzes the reversible conversion of 2-phosphoglycerate (2-PG) into phosphoenolpyruvate (PEP). It is essential for the degradation of carbohydrates via glycolysis.</text>
</comment>
<dbReference type="KEGG" id="rter:IDM49_09125"/>
<dbReference type="FunFam" id="3.20.20.120:FF:000001">
    <property type="entry name" value="Enolase"/>
    <property type="match status" value="1"/>
</dbReference>
<organism evidence="17 18">
    <name type="scientific">Rothia terrae</name>
    <dbReference type="NCBI Taxonomy" id="396015"/>
    <lineage>
        <taxon>Bacteria</taxon>
        <taxon>Bacillati</taxon>
        <taxon>Actinomycetota</taxon>
        <taxon>Actinomycetes</taxon>
        <taxon>Micrococcales</taxon>
        <taxon>Micrococcaceae</taxon>
        <taxon>Rothia</taxon>
    </lineage>
</organism>
<dbReference type="SMART" id="SM01192">
    <property type="entry name" value="Enolase_C"/>
    <property type="match status" value="1"/>
</dbReference>
<gene>
    <name evidence="11 17" type="primary">eno</name>
    <name evidence="17" type="ORF">IDM49_09125</name>
</gene>
<dbReference type="SMART" id="SM01193">
    <property type="entry name" value="Enolase_N"/>
    <property type="match status" value="1"/>
</dbReference>
<feature type="binding site" evidence="11 14">
    <location>
        <position position="310"/>
    </location>
    <ligand>
        <name>Mg(2+)</name>
        <dbReference type="ChEBI" id="CHEBI:18420"/>
    </ligand>
</feature>
<dbReference type="SUPFAM" id="SSF51604">
    <property type="entry name" value="Enolase C-terminal domain-like"/>
    <property type="match status" value="1"/>
</dbReference>
<dbReference type="PANTHER" id="PTHR11902:SF1">
    <property type="entry name" value="ENOLASE"/>
    <property type="match status" value="1"/>
</dbReference>
<protein>
    <recommendedName>
        <fullName evidence="4 11">Enolase</fullName>
        <ecNumber evidence="3 11">4.2.1.11</ecNumber>
    </recommendedName>
    <alternativeName>
        <fullName evidence="11">2-phospho-D-glycerate hydro-lyase</fullName>
    </alternativeName>
    <alternativeName>
        <fullName evidence="11">2-phosphoglycerate dehydratase</fullName>
    </alternativeName>
</protein>
<dbReference type="CDD" id="cd03313">
    <property type="entry name" value="enolase"/>
    <property type="match status" value="1"/>
</dbReference>
<feature type="domain" description="Enolase C-terminal TIM barrel" evidence="15">
    <location>
        <begin position="139"/>
        <end position="423"/>
    </location>
</feature>
<dbReference type="HAMAP" id="MF_00318">
    <property type="entry name" value="Enolase"/>
    <property type="match status" value="1"/>
</dbReference>
<evidence type="ECO:0000256" key="7">
    <source>
        <dbReference type="ARBA" id="ARBA00022723"/>
    </source>
</evidence>
<feature type="binding site" evidence="11 14">
    <location>
        <position position="283"/>
    </location>
    <ligand>
        <name>Mg(2+)</name>
        <dbReference type="ChEBI" id="CHEBI:18420"/>
    </ligand>
</feature>
<feature type="binding site" evidence="11">
    <location>
        <position position="163"/>
    </location>
    <ligand>
        <name>(2R)-2-phosphoglycerate</name>
        <dbReference type="ChEBI" id="CHEBI:58289"/>
    </ligand>
</feature>
<dbReference type="EMBL" id="CP061539">
    <property type="protein sequence ID" value="QNV37383.1"/>
    <property type="molecule type" value="Genomic_DNA"/>
</dbReference>
<accession>A0A7H2BCI7</accession>
<dbReference type="InterPro" id="IPR020810">
    <property type="entry name" value="Enolase_C"/>
</dbReference>
<evidence type="ECO:0000256" key="8">
    <source>
        <dbReference type="ARBA" id="ARBA00022842"/>
    </source>
</evidence>
<dbReference type="SFLD" id="SFLDG00178">
    <property type="entry name" value="enolase"/>
    <property type="match status" value="1"/>
</dbReference>
<dbReference type="Proteomes" id="UP000516404">
    <property type="component" value="Chromosome"/>
</dbReference>
<feature type="binding site" evidence="11 14">
    <location>
        <position position="242"/>
    </location>
    <ligand>
        <name>Mg(2+)</name>
        <dbReference type="ChEBI" id="CHEBI:18420"/>
    </ligand>
</feature>
<feature type="binding site" evidence="13">
    <location>
        <begin position="362"/>
        <end position="365"/>
    </location>
    <ligand>
        <name>substrate</name>
    </ligand>
</feature>
<dbReference type="InterPro" id="IPR036849">
    <property type="entry name" value="Enolase-like_C_sf"/>
</dbReference>
<evidence type="ECO:0000256" key="4">
    <source>
        <dbReference type="ARBA" id="ARBA00017068"/>
    </source>
</evidence>
<dbReference type="FunFam" id="3.30.390.10:FF:000001">
    <property type="entry name" value="Enolase"/>
    <property type="match status" value="1"/>
</dbReference>
<keyword evidence="8 11" id="KW-0460">Magnesium</keyword>
<comment type="cofactor">
    <cofactor evidence="11">
        <name>Mg(2+)</name>
        <dbReference type="ChEBI" id="CHEBI:18420"/>
    </cofactor>
    <text evidence="11">Binds a second Mg(2+) ion via substrate during catalysis.</text>
</comment>
<name>A0A7H2BCI7_9MICC</name>
<evidence type="ECO:0000256" key="13">
    <source>
        <dbReference type="PIRSR" id="PIRSR001400-2"/>
    </source>
</evidence>
<dbReference type="GeneID" id="96624401"/>
<dbReference type="SFLD" id="SFLDS00001">
    <property type="entry name" value="Enolase"/>
    <property type="match status" value="1"/>
</dbReference>
<dbReference type="InterPro" id="IPR029017">
    <property type="entry name" value="Enolase-like_N"/>
</dbReference>
<dbReference type="RefSeq" id="WP_168614746.1">
    <property type="nucleotide sequence ID" value="NZ_BAAAOX010000020.1"/>
</dbReference>
<dbReference type="SFLD" id="SFLDF00002">
    <property type="entry name" value="enolase"/>
    <property type="match status" value="1"/>
</dbReference>
<evidence type="ECO:0000256" key="11">
    <source>
        <dbReference type="HAMAP-Rule" id="MF_00318"/>
    </source>
</evidence>